<feature type="signal peptide" evidence="1">
    <location>
        <begin position="1"/>
        <end position="20"/>
    </location>
</feature>
<proteinExistence type="predicted"/>
<evidence type="ECO:0000313" key="3">
    <source>
        <dbReference type="Proteomes" id="UP000294933"/>
    </source>
</evidence>
<accession>A0A4Y7PNV0</accession>
<name>A0A4Y7PNV0_9AGAM</name>
<keyword evidence="1" id="KW-0732">Signal</keyword>
<evidence type="ECO:0000313" key="2">
    <source>
        <dbReference type="EMBL" id="TDL17123.1"/>
    </source>
</evidence>
<reference evidence="2 3" key="1">
    <citation type="submission" date="2018-06" db="EMBL/GenBank/DDBJ databases">
        <title>A transcriptomic atlas of mushroom development highlights an independent origin of complex multicellularity.</title>
        <authorList>
            <consortium name="DOE Joint Genome Institute"/>
            <person name="Krizsan K."/>
            <person name="Almasi E."/>
            <person name="Merenyi Z."/>
            <person name="Sahu N."/>
            <person name="Viragh M."/>
            <person name="Koszo T."/>
            <person name="Mondo S."/>
            <person name="Kiss B."/>
            <person name="Balint B."/>
            <person name="Kues U."/>
            <person name="Barry K."/>
            <person name="Hegedus J.C."/>
            <person name="Henrissat B."/>
            <person name="Johnson J."/>
            <person name="Lipzen A."/>
            <person name="Ohm R."/>
            <person name="Nagy I."/>
            <person name="Pangilinan J."/>
            <person name="Yan J."/>
            <person name="Xiong Y."/>
            <person name="Grigoriev I.V."/>
            <person name="Hibbett D.S."/>
            <person name="Nagy L.G."/>
        </authorList>
    </citation>
    <scope>NUCLEOTIDE SEQUENCE [LARGE SCALE GENOMIC DNA]</scope>
    <source>
        <strain evidence="2 3">SZMC22713</strain>
    </source>
</reference>
<protein>
    <recommendedName>
        <fullName evidence="4">Extracellular membrane protein CFEM domain-containing protein</fullName>
    </recommendedName>
</protein>
<dbReference type="VEuPathDB" id="FungiDB:BD410DRAFT_807541"/>
<gene>
    <name evidence="2" type="ORF">BD410DRAFT_807541</name>
</gene>
<evidence type="ECO:0000256" key="1">
    <source>
        <dbReference type="SAM" id="SignalP"/>
    </source>
</evidence>
<keyword evidence="3" id="KW-1185">Reference proteome</keyword>
<feature type="chain" id="PRO_5021305427" description="Extracellular membrane protein CFEM domain-containing protein" evidence="1">
    <location>
        <begin position="21"/>
        <end position="125"/>
    </location>
</feature>
<organism evidence="2 3">
    <name type="scientific">Rickenella mellea</name>
    <dbReference type="NCBI Taxonomy" id="50990"/>
    <lineage>
        <taxon>Eukaryota</taxon>
        <taxon>Fungi</taxon>
        <taxon>Dikarya</taxon>
        <taxon>Basidiomycota</taxon>
        <taxon>Agaricomycotina</taxon>
        <taxon>Agaricomycetes</taxon>
        <taxon>Hymenochaetales</taxon>
        <taxon>Rickenellaceae</taxon>
        <taxon>Rickenella</taxon>
    </lineage>
</organism>
<sequence>MQFPNNLLFALATVTSVVQGQVGSTTDSVPGCLDAVAGDLGCSLTNLNTLFPCICTSKFYQNAPLLLVAQNCPVSIVQPTLNALVQGCGSWPRTASVVNVKWFWGNRLHESETKGRKWEPSGKRP</sequence>
<dbReference type="Proteomes" id="UP000294933">
    <property type="component" value="Unassembled WGS sequence"/>
</dbReference>
<dbReference type="AlphaFoldDB" id="A0A4Y7PNV0"/>
<evidence type="ECO:0008006" key="4">
    <source>
        <dbReference type="Google" id="ProtNLM"/>
    </source>
</evidence>
<dbReference type="EMBL" id="ML170227">
    <property type="protein sequence ID" value="TDL17123.1"/>
    <property type="molecule type" value="Genomic_DNA"/>
</dbReference>